<name>A0A2H9U083_9GAMM</name>
<gene>
    <name evidence="2" type="ORF">CUC53_18405</name>
</gene>
<dbReference type="EMBL" id="PGGC01000260">
    <property type="protein sequence ID" value="PJG57368.1"/>
    <property type="molecule type" value="Genomic_DNA"/>
</dbReference>
<dbReference type="OrthoDB" id="5588449at2"/>
<reference evidence="2 3" key="1">
    <citation type="submission" date="2017-11" db="EMBL/GenBank/DDBJ databases">
        <title>Draft genome sequence of environmental isolate Aeromonas cavernicola sp. nov. MDC 2508.</title>
        <authorList>
            <person name="Colston S.M."/>
            <person name="Navarro A."/>
            <person name="Martinez-Murcia A.J."/>
            <person name="Graf J."/>
        </authorList>
    </citation>
    <scope>NUCLEOTIDE SEQUENCE [LARGE SCALE GENOMIC DNA]</scope>
    <source>
        <strain evidence="2 3">MDC 2508</strain>
    </source>
</reference>
<proteinExistence type="predicted"/>
<accession>A0A2H9U083</accession>
<protein>
    <submittedName>
        <fullName evidence="2">DUF4381 domain-containing protein</fullName>
    </submittedName>
</protein>
<evidence type="ECO:0000256" key="1">
    <source>
        <dbReference type="SAM" id="Phobius"/>
    </source>
</evidence>
<dbReference type="RefSeq" id="WP_100295419.1">
    <property type="nucleotide sequence ID" value="NZ_PGGC01000260.1"/>
</dbReference>
<sequence length="167" mass="19404">MFTHLMALGWPRPLELTLTEPPPWVASLRDIHPGPSLVNPELALRWQGWLWCLLAIGTLALLGSVLVRWRRYRQWCQPLACPPALLVSTLHSALRHAALVRWPQARTLQGAPWLHFLDQQGGGNFAQFSDEWLRWLYGQQQPPPAQARELAQQYRRLGRRLIWGWPW</sequence>
<feature type="non-terminal residue" evidence="2">
    <location>
        <position position="167"/>
    </location>
</feature>
<organism evidence="2 3">
    <name type="scientific">Aeromonas cavernicola</name>
    <dbReference type="NCBI Taxonomy" id="1006623"/>
    <lineage>
        <taxon>Bacteria</taxon>
        <taxon>Pseudomonadati</taxon>
        <taxon>Pseudomonadota</taxon>
        <taxon>Gammaproteobacteria</taxon>
        <taxon>Aeromonadales</taxon>
        <taxon>Aeromonadaceae</taxon>
        <taxon>Aeromonas</taxon>
    </lineage>
</organism>
<keyword evidence="3" id="KW-1185">Reference proteome</keyword>
<dbReference type="InterPro" id="IPR025489">
    <property type="entry name" value="DUF4381"/>
</dbReference>
<comment type="caution">
    <text evidence="2">The sequence shown here is derived from an EMBL/GenBank/DDBJ whole genome shotgun (WGS) entry which is preliminary data.</text>
</comment>
<keyword evidence="1" id="KW-0812">Transmembrane</keyword>
<dbReference type="Proteomes" id="UP000235861">
    <property type="component" value="Unassembled WGS sequence"/>
</dbReference>
<keyword evidence="1" id="KW-0472">Membrane</keyword>
<evidence type="ECO:0000313" key="2">
    <source>
        <dbReference type="EMBL" id="PJG57368.1"/>
    </source>
</evidence>
<keyword evidence="1" id="KW-1133">Transmembrane helix</keyword>
<dbReference type="Pfam" id="PF14316">
    <property type="entry name" value="DUF4381"/>
    <property type="match status" value="1"/>
</dbReference>
<dbReference type="AlphaFoldDB" id="A0A2H9U083"/>
<evidence type="ECO:0000313" key="3">
    <source>
        <dbReference type="Proteomes" id="UP000235861"/>
    </source>
</evidence>
<feature type="transmembrane region" description="Helical" evidence="1">
    <location>
        <begin position="48"/>
        <end position="67"/>
    </location>
</feature>